<accession>A0A1G2EXK5</accession>
<feature type="transmembrane region" description="Helical" evidence="9">
    <location>
        <begin position="158"/>
        <end position="179"/>
    </location>
</feature>
<dbReference type="Proteomes" id="UP000177486">
    <property type="component" value="Unassembled WGS sequence"/>
</dbReference>
<evidence type="ECO:0000256" key="4">
    <source>
        <dbReference type="ARBA" id="ARBA00022692"/>
    </source>
</evidence>
<keyword evidence="7 9" id="KW-0811">Translocation</keyword>
<feature type="transmembrane region" description="Helical" evidence="9">
    <location>
        <begin position="267"/>
        <end position="291"/>
    </location>
</feature>
<dbReference type="AlphaFoldDB" id="A0A1G2EXK5"/>
<feature type="transmembrane region" description="Helical" evidence="9">
    <location>
        <begin position="243"/>
        <end position="261"/>
    </location>
</feature>
<keyword evidence="8 9" id="KW-0472">Membrane</keyword>
<sequence>MLIIRFRKFLYIFSFLVLATSLFGVLAYGFRLGVDFSGGSILEVEFLGERPDTALIDQKISDLNLSSYRVQPAGDNGFIVRVGELPPEGRQDLIKALAGSDEPEKVLSIRRFDSIGPTIGRELRRNAFVSIALVIVLILAFVSWAFRHVSKPVASWKYGVVAILALIHDILIPAGLFAYLGRFYGAEVDALFVTALLTILGFSVHDTIVVFDRIRENLRKSEGVGNFESIVGKSLDETYGRSLATSFAIFLVLASLFWFGASATRYFALTLLIGVIAGTYSSICLASPLLVSWQKRSGKLN</sequence>
<evidence type="ECO:0000256" key="3">
    <source>
        <dbReference type="ARBA" id="ARBA00022475"/>
    </source>
</evidence>
<comment type="subcellular location">
    <subcellularLocation>
        <location evidence="1 9">Cell membrane</location>
        <topology evidence="1 9">Multi-pass membrane protein</topology>
    </subcellularLocation>
</comment>
<comment type="similarity">
    <text evidence="9">Belongs to the SecD/SecF family. SecF subfamily.</text>
</comment>
<dbReference type="PRINTS" id="PR01755">
    <property type="entry name" value="SECFTRNLCASE"/>
</dbReference>
<feature type="transmembrane region" description="Helical" evidence="9">
    <location>
        <begin position="9"/>
        <end position="30"/>
    </location>
</feature>
<evidence type="ECO:0000313" key="11">
    <source>
        <dbReference type="EMBL" id="OGZ30535.1"/>
    </source>
</evidence>
<dbReference type="GO" id="GO:0065002">
    <property type="term" value="P:intracellular protein transmembrane transport"/>
    <property type="evidence" value="ECO:0007669"/>
    <property type="project" value="UniProtKB-UniRule"/>
</dbReference>
<dbReference type="GO" id="GO:0043952">
    <property type="term" value="P:protein transport by the Sec complex"/>
    <property type="evidence" value="ECO:0007669"/>
    <property type="project" value="UniProtKB-UniRule"/>
</dbReference>
<comment type="caution">
    <text evidence="11">The sequence shown here is derived from an EMBL/GenBank/DDBJ whole genome shotgun (WGS) entry which is preliminary data.</text>
</comment>
<dbReference type="PANTHER" id="PTHR30081">
    <property type="entry name" value="PROTEIN-EXPORT MEMBRANE PROTEIN SEC"/>
    <property type="match status" value="1"/>
</dbReference>
<comment type="subunit">
    <text evidence="9">Forms a complex with SecD. Part of the essential Sec protein translocation apparatus which comprises SecA, SecYEG and auxiliary proteins SecDF. Other proteins may also be involved.</text>
</comment>
<evidence type="ECO:0000256" key="6">
    <source>
        <dbReference type="ARBA" id="ARBA00022989"/>
    </source>
</evidence>
<dbReference type="GO" id="GO:0015450">
    <property type="term" value="F:protein-transporting ATPase activity"/>
    <property type="evidence" value="ECO:0007669"/>
    <property type="project" value="InterPro"/>
</dbReference>
<name>A0A1G2EXK5_9BACT</name>
<dbReference type="Pfam" id="PF07549">
    <property type="entry name" value="Sec_GG"/>
    <property type="match status" value="1"/>
</dbReference>
<evidence type="ECO:0000256" key="7">
    <source>
        <dbReference type="ARBA" id="ARBA00023010"/>
    </source>
</evidence>
<evidence type="ECO:0000256" key="1">
    <source>
        <dbReference type="ARBA" id="ARBA00004651"/>
    </source>
</evidence>
<keyword evidence="6 9" id="KW-1133">Transmembrane helix</keyword>
<dbReference type="InterPro" id="IPR022813">
    <property type="entry name" value="SecD/SecF_arch_bac"/>
</dbReference>
<dbReference type="GO" id="GO:0006605">
    <property type="term" value="P:protein targeting"/>
    <property type="evidence" value="ECO:0007669"/>
    <property type="project" value="UniProtKB-UniRule"/>
</dbReference>
<dbReference type="InterPro" id="IPR022646">
    <property type="entry name" value="SecD/SecF_CS"/>
</dbReference>
<reference evidence="11 12" key="1">
    <citation type="journal article" date="2016" name="Nat. Commun.">
        <title>Thousands of microbial genomes shed light on interconnected biogeochemical processes in an aquifer system.</title>
        <authorList>
            <person name="Anantharaman K."/>
            <person name="Brown C.T."/>
            <person name="Hug L.A."/>
            <person name="Sharon I."/>
            <person name="Castelle C.J."/>
            <person name="Probst A.J."/>
            <person name="Thomas B.C."/>
            <person name="Singh A."/>
            <person name="Wilkins M.J."/>
            <person name="Karaoz U."/>
            <person name="Brodie E.L."/>
            <person name="Williams K.H."/>
            <person name="Hubbard S.S."/>
            <person name="Banfield J.F."/>
        </authorList>
    </citation>
    <scope>NUCLEOTIDE SEQUENCE [LARGE SCALE GENOMIC DNA]</scope>
</reference>
<dbReference type="EMBL" id="MHMQ01000018">
    <property type="protein sequence ID" value="OGZ30535.1"/>
    <property type="molecule type" value="Genomic_DNA"/>
</dbReference>
<dbReference type="HAMAP" id="MF_01464_B">
    <property type="entry name" value="SecF_B"/>
    <property type="match status" value="1"/>
</dbReference>
<protein>
    <recommendedName>
        <fullName evidence="9">Protein-export membrane protein SecF</fullName>
    </recommendedName>
</protein>
<dbReference type="GO" id="GO:0005886">
    <property type="term" value="C:plasma membrane"/>
    <property type="evidence" value="ECO:0007669"/>
    <property type="project" value="UniProtKB-SubCell"/>
</dbReference>
<dbReference type="SUPFAM" id="SSF82866">
    <property type="entry name" value="Multidrug efflux transporter AcrB transmembrane domain"/>
    <property type="match status" value="1"/>
</dbReference>
<feature type="transmembrane region" description="Helical" evidence="9">
    <location>
        <begin position="191"/>
        <end position="211"/>
    </location>
</feature>
<dbReference type="InterPro" id="IPR022645">
    <property type="entry name" value="SecD/SecF_bac"/>
</dbReference>
<keyword evidence="4 9" id="KW-0812">Transmembrane</keyword>
<dbReference type="Gene3D" id="1.20.1640.10">
    <property type="entry name" value="Multidrug efflux transporter AcrB transmembrane domain"/>
    <property type="match status" value="1"/>
</dbReference>
<evidence type="ECO:0000313" key="12">
    <source>
        <dbReference type="Proteomes" id="UP000177486"/>
    </source>
</evidence>
<dbReference type="Pfam" id="PF02355">
    <property type="entry name" value="SecD_SecF_C"/>
    <property type="match status" value="1"/>
</dbReference>
<keyword evidence="3 9" id="KW-1003">Cell membrane</keyword>
<evidence type="ECO:0000256" key="5">
    <source>
        <dbReference type="ARBA" id="ARBA00022927"/>
    </source>
</evidence>
<comment type="function">
    <text evidence="9">Part of the Sec protein translocase complex. Interacts with the SecYEG preprotein conducting channel. SecDF uses the proton motive force (PMF) to complete protein translocation after the ATP-dependent function of SecA.</text>
</comment>
<proteinExistence type="inferred from homology"/>
<evidence type="ECO:0000256" key="9">
    <source>
        <dbReference type="HAMAP-Rule" id="MF_01464"/>
    </source>
</evidence>
<feature type="transmembrane region" description="Helical" evidence="9">
    <location>
        <begin position="127"/>
        <end position="146"/>
    </location>
</feature>
<dbReference type="InterPro" id="IPR048634">
    <property type="entry name" value="SecD_SecF_C"/>
</dbReference>
<keyword evidence="5 9" id="KW-0653">Protein transport</keyword>
<dbReference type="NCBIfam" id="TIGR00966">
    <property type="entry name" value="transloc_SecF"/>
    <property type="match status" value="1"/>
</dbReference>
<dbReference type="InterPro" id="IPR005665">
    <property type="entry name" value="SecF_bac"/>
</dbReference>
<organism evidence="11 12">
    <name type="scientific">Candidatus Niyogibacteria bacterium RIFCSPLOWO2_01_FULL_45_48</name>
    <dbReference type="NCBI Taxonomy" id="1801724"/>
    <lineage>
        <taxon>Bacteria</taxon>
        <taxon>Candidatus Niyogiibacteriota</taxon>
    </lineage>
</organism>
<keyword evidence="2 9" id="KW-0813">Transport</keyword>
<dbReference type="PANTHER" id="PTHR30081:SF8">
    <property type="entry name" value="PROTEIN TRANSLOCASE SUBUNIT SECF"/>
    <property type="match status" value="1"/>
</dbReference>
<evidence type="ECO:0000256" key="2">
    <source>
        <dbReference type="ARBA" id="ARBA00022448"/>
    </source>
</evidence>
<evidence type="ECO:0000259" key="10">
    <source>
        <dbReference type="Pfam" id="PF02355"/>
    </source>
</evidence>
<gene>
    <name evidence="9" type="primary">secF</name>
    <name evidence="11" type="ORF">A2931_02790</name>
</gene>
<evidence type="ECO:0000256" key="8">
    <source>
        <dbReference type="ARBA" id="ARBA00023136"/>
    </source>
</evidence>
<feature type="domain" description="Protein export membrane protein SecD/SecF C-terminal" evidence="10">
    <location>
        <begin position="107"/>
        <end position="295"/>
    </location>
</feature>